<organism evidence="2 3">
    <name type="scientific">Elysia marginata</name>
    <dbReference type="NCBI Taxonomy" id="1093978"/>
    <lineage>
        <taxon>Eukaryota</taxon>
        <taxon>Metazoa</taxon>
        <taxon>Spiralia</taxon>
        <taxon>Lophotrochozoa</taxon>
        <taxon>Mollusca</taxon>
        <taxon>Gastropoda</taxon>
        <taxon>Heterobranchia</taxon>
        <taxon>Euthyneura</taxon>
        <taxon>Panpulmonata</taxon>
        <taxon>Sacoglossa</taxon>
        <taxon>Placobranchoidea</taxon>
        <taxon>Plakobranchidae</taxon>
        <taxon>Elysia</taxon>
    </lineage>
</organism>
<dbReference type="Proteomes" id="UP000762676">
    <property type="component" value="Unassembled WGS sequence"/>
</dbReference>
<gene>
    <name evidence="2" type="ORF">ElyMa_001247900</name>
</gene>
<dbReference type="AlphaFoldDB" id="A0AAV4IAS5"/>
<reference evidence="2 3" key="1">
    <citation type="journal article" date="2021" name="Elife">
        <title>Chloroplast acquisition without the gene transfer in kleptoplastic sea slugs, Plakobranchus ocellatus.</title>
        <authorList>
            <person name="Maeda T."/>
            <person name="Takahashi S."/>
            <person name="Yoshida T."/>
            <person name="Shimamura S."/>
            <person name="Takaki Y."/>
            <person name="Nagai Y."/>
            <person name="Toyoda A."/>
            <person name="Suzuki Y."/>
            <person name="Arimoto A."/>
            <person name="Ishii H."/>
            <person name="Satoh N."/>
            <person name="Nishiyama T."/>
            <person name="Hasebe M."/>
            <person name="Maruyama T."/>
            <person name="Minagawa J."/>
            <person name="Obokata J."/>
            <person name="Shigenobu S."/>
        </authorList>
    </citation>
    <scope>NUCLEOTIDE SEQUENCE [LARGE SCALE GENOMIC DNA]</scope>
</reference>
<name>A0AAV4IAS5_9GAST</name>
<evidence type="ECO:0000313" key="3">
    <source>
        <dbReference type="Proteomes" id="UP000762676"/>
    </source>
</evidence>
<evidence type="ECO:0000256" key="1">
    <source>
        <dbReference type="SAM" id="MobiDB-lite"/>
    </source>
</evidence>
<feature type="region of interest" description="Disordered" evidence="1">
    <location>
        <begin position="46"/>
        <end position="118"/>
    </location>
</feature>
<protein>
    <submittedName>
        <fullName evidence="2">Uncharacterized protein</fullName>
    </submittedName>
</protein>
<proteinExistence type="predicted"/>
<dbReference type="EMBL" id="BMAT01002461">
    <property type="protein sequence ID" value="GFS07363.1"/>
    <property type="molecule type" value="Genomic_DNA"/>
</dbReference>
<feature type="compositionally biased region" description="Polar residues" evidence="1">
    <location>
        <begin position="47"/>
        <end position="61"/>
    </location>
</feature>
<accession>A0AAV4IAS5</accession>
<keyword evidence="3" id="KW-1185">Reference proteome</keyword>
<sequence length="118" mass="13233">MESEQYKFIYSLSLVFEVIRLMFNIRRIKKELSKCKTLKQHIRLPPASTSRLIDPSTSQAADSIDKATATGTKHKALEEADPELQTTTPTPRPPNSLEADVSSDGTSRKTRCSIFFST</sequence>
<comment type="caution">
    <text evidence="2">The sequence shown here is derived from an EMBL/GenBank/DDBJ whole genome shotgun (WGS) entry which is preliminary data.</text>
</comment>
<evidence type="ECO:0000313" key="2">
    <source>
        <dbReference type="EMBL" id="GFS07363.1"/>
    </source>
</evidence>